<dbReference type="Gramene" id="OIS98608">
    <property type="protein sequence ID" value="OIS98608"/>
    <property type="gene ID" value="A4A49_60807"/>
</dbReference>
<dbReference type="EMBL" id="MJEQ01037191">
    <property type="protein sequence ID" value="OIS98608.1"/>
    <property type="molecule type" value="Genomic_DNA"/>
</dbReference>
<name>A0A1J6ITY6_NICAT</name>
<reference evidence="2" key="1">
    <citation type="submission" date="2016-11" db="EMBL/GenBank/DDBJ databases">
        <title>The genome of Nicotiana attenuata.</title>
        <authorList>
            <person name="Xu S."/>
            <person name="Brockmoeller T."/>
            <person name="Gaquerel E."/>
            <person name="Navarro A."/>
            <person name="Kuhl H."/>
            <person name="Gase K."/>
            <person name="Ling Z."/>
            <person name="Zhou W."/>
            <person name="Kreitzer C."/>
            <person name="Stanke M."/>
            <person name="Tang H."/>
            <person name="Lyons E."/>
            <person name="Pandey P."/>
            <person name="Pandey S.P."/>
            <person name="Timmermann B."/>
            <person name="Baldwin I.T."/>
        </authorList>
    </citation>
    <scope>NUCLEOTIDE SEQUENCE [LARGE SCALE GENOMIC DNA]</scope>
    <source>
        <strain evidence="2">UT</strain>
    </source>
</reference>
<feature type="region of interest" description="Disordered" evidence="1">
    <location>
        <begin position="35"/>
        <end position="72"/>
    </location>
</feature>
<accession>A0A1J6ITY6</accession>
<dbReference type="AlphaFoldDB" id="A0A1J6ITY6"/>
<evidence type="ECO:0000313" key="3">
    <source>
        <dbReference type="Proteomes" id="UP000187609"/>
    </source>
</evidence>
<organism evidence="2 3">
    <name type="scientific">Nicotiana attenuata</name>
    <name type="common">Coyote tobacco</name>
    <dbReference type="NCBI Taxonomy" id="49451"/>
    <lineage>
        <taxon>Eukaryota</taxon>
        <taxon>Viridiplantae</taxon>
        <taxon>Streptophyta</taxon>
        <taxon>Embryophyta</taxon>
        <taxon>Tracheophyta</taxon>
        <taxon>Spermatophyta</taxon>
        <taxon>Magnoliopsida</taxon>
        <taxon>eudicotyledons</taxon>
        <taxon>Gunneridae</taxon>
        <taxon>Pentapetalae</taxon>
        <taxon>asterids</taxon>
        <taxon>lamiids</taxon>
        <taxon>Solanales</taxon>
        <taxon>Solanaceae</taxon>
        <taxon>Nicotianoideae</taxon>
        <taxon>Nicotianeae</taxon>
        <taxon>Nicotiana</taxon>
    </lineage>
</organism>
<evidence type="ECO:0000256" key="1">
    <source>
        <dbReference type="SAM" id="MobiDB-lite"/>
    </source>
</evidence>
<gene>
    <name evidence="2" type="ORF">A4A49_60807</name>
</gene>
<keyword evidence="3" id="KW-1185">Reference proteome</keyword>
<proteinExistence type="predicted"/>
<sequence length="112" mass="12801">MGRGRPKRVIQITNTSKESKVEQTKKIDDMQKLPSSMEQLQSTTEMWPPLHGVNSARSTPIDKGEQSKSVKQLEKVPITEKIEVEKVIQRKEVQQTETMKLAMVKEAQILKN</sequence>
<feature type="compositionally biased region" description="Polar residues" evidence="1">
    <location>
        <begin position="35"/>
        <end position="45"/>
    </location>
</feature>
<comment type="caution">
    <text evidence="2">The sequence shown here is derived from an EMBL/GenBank/DDBJ whole genome shotgun (WGS) entry which is preliminary data.</text>
</comment>
<dbReference type="SMR" id="A0A1J6ITY6"/>
<feature type="non-terminal residue" evidence="2">
    <location>
        <position position="112"/>
    </location>
</feature>
<evidence type="ECO:0000313" key="2">
    <source>
        <dbReference type="EMBL" id="OIS98608.1"/>
    </source>
</evidence>
<dbReference type="Proteomes" id="UP000187609">
    <property type="component" value="Unassembled WGS sequence"/>
</dbReference>
<feature type="compositionally biased region" description="Basic and acidic residues" evidence="1">
    <location>
        <begin position="60"/>
        <end position="72"/>
    </location>
</feature>
<protein>
    <submittedName>
        <fullName evidence="2">Uncharacterized protein</fullName>
    </submittedName>
</protein>